<feature type="signal peptide" evidence="1">
    <location>
        <begin position="1"/>
        <end position="22"/>
    </location>
</feature>
<dbReference type="Proteomes" id="UP001221757">
    <property type="component" value="Unassembled WGS sequence"/>
</dbReference>
<organism evidence="2 3">
    <name type="scientific">Mycena rosella</name>
    <name type="common">Pink bonnet</name>
    <name type="synonym">Agaricus rosellus</name>
    <dbReference type="NCBI Taxonomy" id="1033263"/>
    <lineage>
        <taxon>Eukaryota</taxon>
        <taxon>Fungi</taxon>
        <taxon>Dikarya</taxon>
        <taxon>Basidiomycota</taxon>
        <taxon>Agaricomycotina</taxon>
        <taxon>Agaricomycetes</taxon>
        <taxon>Agaricomycetidae</taxon>
        <taxon>Agaricales</taxon>
        <taxon>Marasmiineae</taxon>
        <taxon>Mycenaceae</taxon>
        <taxon>Mycena</taxon>
    </lineage>
</organism>
<evidence type="ECO:0000313" key="3">
    <source>
        <dbReference type="Proteomes" id="UP001221757"/>
    </source>
</evidence>
<protein>
    <recommendedName>
        <fullName evidence="4">Secreted protein</fullName>
    </recommendedName>
</protein>
<feature type="chain" id="PRO_5041978479" description="Secreted protein" evidence="1">
    <location>
        <begin position="23"/>
        <end position="82"/>
    </location>
</feature>
<gene>
    <name evidence="2" type="ORF">B0H17DRAFT_1107428</name>
</gene>
<evidence type="ECO:0000256" key="1">
    <source>
        <dbReference type="SAM" id="SignalP"/>
    </source>
</evidence>
<reference evidence="2" key="1">
    <citation type="submission" date="2023-03" db="EMBL/GenBank/DDBJ databases">
        <title>Massive genome expansion in bonnet fungi (Mycena s.s.) driven by repeated elements and novel gene families across ecological guilds.</title>
        <authorList>
            <consortium name="Lawrence Berkeley National Laboratory"/>
            <person name="Harder C.B."/>
            <person name="Miyauchi S."/>
            <person name="Viragh M."/>
            <person name="Kuo A."/>
            <person name="Thoen E."/>
            <person name="Andreopoulos B."/>
            <person name="Lu D."/>
            <person name="Skrede I."/>
            <person name="Drula E."/>
            <person name="Henrissat B."/>
            <person name="Morin E."/>
            <person name="Kohler A."/>
            <person name="Barry K."/>
            <person name="LaButti K."/>
            <person name="Morin E."/>
            <person name="Salamov A."/>
            <person name="Lipzen A."/>
            <person name="Mereny Z."/>
            <person name="Hegedus B."/>
            <person name="Baldrian P."/>
            <person name="Stursova M."/>
            <person name="Weitz H."/>
            <person name="Taylor A."/>
            <person name="Grigoriev I.V."/>
            <person name="Nagy L.G."/>
            <person name="Martin F."/>
            <person name="Kauserud H."/>
        </authorList>
    </citation>
    <scope>NUCLEOTIDE SEQUENCE</scope>
    <source>
        <strain evidence="2">CBHHK067</strain>
    </source>
</reference>
<evidence type="ECO:0008006" key="4">
    <source>
        <dbReference type="Google" id="ProtNLM"/>
    </source>
</evidence>
<evidence type="ECO:0000313" key="2">
    <source>
        <dbReference type="EMBL" id="KAJ7635859.1"/>
    </source>
</evidence>
<name>A0AAD7FPB6_MYCRO</name>
<dbReference type="EMBL" id="JARKIE010000468">
    <property type="protein sequence ID" value="KAJ7635859.1"/>
    <property type="molecule type" value="Genomic_DNA"/>
</dbReference>
<sequence length="82" mass="9379">MRPSGCMSIESLCLILERLCVAASKFTKKSNSHAYRRLSGARPSEIEIQTDWFYSESNQRRIELRTAVIVKTCQKQKKTATP</sequence>
<keyword evidence="1" id="KW-0732">Signal</keyword>
<dbReference type="AlphaFoldDB" id="A0AAD7FPB6"/>
<comment type="caution">
    <text evidence="2">The sequence shown here is derived from an EMBL/GenBank/DDBJ whole genome shotgun (WGS) entry which is preliminary data.</text>
</comment>
<proteinExistence type="predicted"/>
<accession>A0AAD7FPB6</accession>
<keyword evidence="3" id="KW-1185">Reference proteome</keyword>